<dbReference type="InterPro" id="IPR007791">
    <property type="entry name" value="DjlA_N"/>
</dbReference>
<evidence type="ECO:0000259" key="1">
    <source>
        <dbReference type="Pfam" id="PF05099"/>
    </source>
</evidence>
<dbReference type="Proteomes" id="UP000553193">
    <property type="component" value="Unassembled WGS sequence"/>
</dbReference>
<dbReference type="CDD" id="cd07176">
    <property type="entry name" value="terB"/>
    <property type="match status" value="1"/>
</dbReference>
<gene>
    <name evidence="2" type="ORF">GGQ83_000016</name>
</gene>
<comment type="caution">
    <text evidence="2">The sequence shown here is derived from an EMBL/GenBank/DDBJ whole genome shotgun (WGS) entry which is preliminary data.</text>
</comment>
<evidence type="ECO:0000313" key="3">
    <source>
        <dbReference type="Proteomes" id="UP000553193"/>
    </source>
</evidence>
<dbReference type="AlphaFoldDB" id="A0A840A900"/>
<dbReference type="SUPFAM" id="SSF158682">
    <property type="entry name" value="TerB-like"/>
    <property type="match status" value="1"/>
</dbReference>
<feature type="domain" description="Co-chaperone DjlA N-terminal" evidence="1">
    <location>
        <begin position="11"/>
        <end position="121"/>
    </location>
</feature>
<name>A0A840A900_9PROT</name>
<dbReference type="RefSeq" id="WP_184381565.1">
    <property type="nucleotide sequence ID" value="NZ_JACIDJ010000001.1"/>
</dbReference>
<evidence type="ECO:0000313" key="2">
    <source>
        <dbReference type="EMBL" id="MBB3896590.1"/>
    </source>
</evidence>
<sequence>MNIPEQLSPQQALICSMLLMAAAGGQVDDQELAQMTRLIQNLPAFAELAPDEVARSTEACLPLLQRADGLDRAFDLIREALPPRLRETAYLLACDVAAADGDATQDELQMLQHLRIGLELDRLVAGAIERAARARYQVL</sequence>
<protein>
    <submittedName>
        <fullName evidence="2">Tellurite resistance protein</fullName>
    </submittedName>
</protein>
<reference evidence="2 3" key="1">
    <citation type="submission" date="2020-08" db="EMBL/GenBank/DDBJ databases">
        <title>Genomic Encyclopedia of Type Strains, Phase IV (KMG-IV): sequencing the most valuable type-strain genomes for metagenomic binning, comparative biology and taxonomic classification.</title>
        <authorList>
            <person name="Goeker M."/>
        </authorList>
    </citation>
    <scope>NUCLEOTIDE SEQUENCE [LARGE SCALE GENOMIC DNA]</scope>
    <source>
        <strain evidence="2 3">DSM 19979</strain>
    </source>
</reference>
<dbReference type="EMBL" id="JACIDJ010000001">
    <property type="protein sequence ID" value="MBB3896590.1"/>
    <property type="molecule type" value="Genomic_DNA"/>
</dbReference>
<accession>A0A840A900</accession>
<proteinExistence type="predicted"/>
<dbReference type="Gene3D" id="1.10.3680.10">
    <property type="entry name" value="TerB-like"/>
    <property type="match status" value="1"/>
</dbReference>
<keyword evidence="3" id="KW-1185">Reference proteome</keyword>
<organism evidence="2 3">
    <name type="scientific">Roseococcus suduntuyensis</name>
    <dbReference type="NCBI Taxonomy" id="455361"/>
    <lineage>
        <taxon>Bacteria</taxon>
        <taxon>Pseudomonadati</taxon>
        <taxon>Pseudomonadota</taxon>
        <taxon>Alphaproteobacteria</taxon>
        <taxon>Acetobacterales</taxon>
        <taxon>Roseomonadaceae</taxon>
        <taxon>Roseococcus</taxon>
    </lineage>
</organism>
<dbReference type="InterPro" id="IPR029024">
    <property type="entry name" value="TerB-like"/>
</dbReference>
<dbReference type="Pfam" id="PF05099">
    <property type="entry name" value="TerB"/>
    <property type="match status" value="1"/>
</dbReference>